<dbReference type="EMBL" id="QTSX02004990">
    <property type="protein sequence ID" value="KAJ9062800.1"/>
    <property type="molecule type" value="Genomic_DNA"/>
</dbReference>
<comment type="caution">
    <text evidence="1">The sequence shown here is derived from an EMBL/GenBank/DDBJ whole genome shotgun (WGS) entry which is preliminary data.</text>
</comment>
<name>A0ACC2SKD5_9FUNG</name>
<evidence type="ECO:0000313" key="2">
    <source>
        <dbReference type="Proteomes" id="UP001165960"/>
    </source>
</evidence>
<organism evidence="1 2">
    <name type="scientific">Entomophthora muscae</name>
    <dbReference type="NCBI Taxonomy" id="34485"/>
    <lineage>
        <taxon>Eukaryota</taxon>
        <taxon>Fungi</taxon>
        <taxon>Fungi incertae sedis</taxon>
        <taxon>Zoopagomycota</taxon>
        <taxon>Entomophthoromycotina</taxon>
        <taxon>Entomophthoromycetes</taxon>
        <taxon>Entomophthorales</taxon>
        <taxon>Entomophthoraceae</taxon>
        <taxon>Entomophthora</taxon>
    </lineage>
</organism>
<keyword evidence="2" id="KW-1185">Reference proteome</keyword>
<proteinExistence type="predicted"/>
<reference evidence="1" key="1">
    <citation type="submission" date="2022-04" db="EMBL/GenBank/DDBJ databases">
        <title>Genome of the entomopathogenic fungus Entomophthora muscae.</title>
        <authorList>
            <person name="Elya C."/>
            <person name="Lovett B.R."/>
            <person name="Lee E."/>
            <person name="Macias A.M."/>
            <person name="Hajek A.E."/>
            <person name="De Bivort B.L."/>
            <person name="Kasson M.T."/>
            <person name="De Fine Licht H.H."/>
            <person name="Stajich J.E."/>
        </authorList>
    </citation>
    <scope>NUCLEOTIDE SEQUENCE</scope>
    <source>
        <strain evidence="1">Berkeley</strain>
    </source>
</reference>
<dbReference type="Proteomes" id="UP001165960">
    <property type="component" value="Unassembled WGS sequence"/>
</dbReference>
<protein>
    <submittedName>
        <fullName evidence="1">Uncharacterized protein</fullName>
    </submittedName>
</protein>
<sequence length="184" mass="21011">MGVWYTATPLLNNPPVQEETKVYGSTTQTTRQPPPLETNLLTRLRNYTVPLEPPLNLCILPNTCQTPSYFEFKLENILVANPLASTRETETIRRKGKWFVRPPRLFKDKYNYLPAYFVSMNLPLTPHPNCPMEPITTAKTTSTQLFGVLYITLTEFVDSMVPKLEPWSLLGQSLSRIIKLAPIL</sequence>
<evidence type="ECO:0000313" key="1">
    <source>
        <dbReference type="EMBL" id="KAJ9062800.1"/>
    </source>
</evidence>
<accession>A0ACC2SKD5</accession>
<gene>
    <name evidence="1" type="ORF">DSO57_1006867</name>
</gene>